<feature type="domain" description="Phospholipase C/D" evidence="1">
    <location>
        <begin position="60"/>
        <end position="193"/>
    </location>
</feature>
<dbReference type="Proteomes" id="UP000282076">
    <property type="component" value="Unassembled WGS sequence"/>
</dbReference>
<evidence type="ECO:0000313" key="3">
    <source>
        <dbReference type="Proteomes" id="UP000282076"/>
    </source>
</evidence>
<evidence type="ECO:0000313" key="2">
    <source>
        <dbReference type="EMBL" id="RKP56194.1"/>
    </source>
</evidence>
<evidence type="ECO:0000259" key="1">
    <source>
        <dbReference type="Pfam" id="PF00882"/>
    </source>
</evidence>
<proteinExistence type="predicted"/>
<dbReference type="InterPro" id="IPR029002">
    <property type="entry name" value="PLPC/GPLD1"/>
</dbReference>
<accession>A0A494Y0C4</accession>
<sequence>MRADSKNGLMYSAFMSERAPFPNWIKPLAVTAFPHYTEIKSTSTLIFVKGARTMPNIWAHIRFGTEVLDVLHIDRNALAKEWLNAFRIGCQGPDFLFYDHFLPWQPSTELNRLGSLMHNVRCGPFLLSLFDEARKRPFADPAIAYTLGFLLHHILDRHLHPFVFSRSGFKKWHHQRYETAMDSAILMRRAGVHTGSTPVAPDIDTGGRLPGEFSSDFLRVVSEHYPAIAGKITAEQLDGAIAQMTRAQRLFYDPSGWKGRVAFGQLSPFSPPLQIPDWDVLNDAKQPWIDPTDRTLVHHDSADELWDRALEDAHATTAAAISWLDAKTNEESALLKVSFSELLQDLSYETGLPCGGIPVTYAESVVPQR</sequence>
<gene>
    <name evidence="2" type="ORF">D7Z26_06010</name>
</gene>
<organism evidence="2 3">
    <name type="scientific">Cohnella endophytica</name>
    <dbReference type="NCBI Taxonomy" id="2419778"/>
    <lineage>
        <taxon>Bacteria</taxon>
        <taxon>Bacillati</taxon>
        <taxon>Bacillota</taxon>
        <taxon>Bacilli</taxon>
        <taxon>Bacillales</taxon>
        <taxon>Paenibacillaceae</taxon>
        <taxon>Cohnella</taxon>
    </lineage>
</organism>
<dbReference type="Pfam" id="PF00882">
    <property type="entry name" value="Zn_dep_PLPC"/>
    <property type="match status" value="1"/>
</dbReference>
<dbReference type="EMBL" id="RBZM01000003">
    <property type="protein sequence ID" value="RKP56194.1"/>
    <property type="molecule type" value="Genomic_DNA"/>
</dbReference>
<dbReference type="AlphaFoldDB" id="A0A494Y0C4"/>
<name>A0A494Y0C4_9BACL</name>
<comment type="caution">
    <text evidence="2">The sequence shown here is derived from an EMBL/GenBank/DDBJ whole genome shotgun (WGS) entry which is preliminary data.</text>
</comment>
<protein>
    <recommendedName>
        <fullName evidence="1">Phospholipase C/D domain-containing protein</fullName>
    </recommendedName>
</protein>
<reference evidence="2 3" key="1">
    <citation type="submission" date="2018-10" db="EMBL/GenBank/DDBJ databases">
        <title>Cohnella sp. M2MS4P-1, whole genome shotgun sequence.</title>
        <authorList>
            <person name="Tuo L."/>
        </authorList>
    </citation>
    <scope>NUCLEOTIDE SEQUENCE [LARGE SCALE GENOMIC DNA]</scope>
    <source>
        <strain evidence="2 3">M2MS4P-1</strain>
    </source>
</reference>
<keyword evidence="3" id="KW-1185">Reference proteome</keyword>